<feature type="transmembrane region" description="Helical" evidence="2">
    <location>
        <begin position="12"/>
        <end position="31"/>
    </location>
</feature>
<gene>
    <name evidence="3" type="ORF">OG375_12090</name>
</gene>
<evidence type="ECO:0000313" key="3">
    <source>
        <dbReference type="EMBL" id="WUI85011.1"/>
    </source>
</evidence>
<keyword evidence="2" id="KW-1133">Transmembrane helix</keyword>
<name>A0ABZ1PLK0_9ACTN</name>
<dbReference type="RefSeq" id="WP_328375084.1">
    <property type="nucleotide sequence ID" value="NZ_CP107941.1"/>
</dbReference>
<evidence type="ECO:0008006" key="5">
    <source>
        <dbReference type="Google" id="ProtNLM"/>
    </source>
</evidence>
<proteinExistence type="predicted"/>
<reference evidence="3 4" key="1">
    <citation type="submission" date="2022-10" db="EMBL/GenBank/DDBJ databases">
        <title>The complete genomes of actinobacterial strains from the NBC collection.</title>
        <authorList>
            <person name="Joergensen T.S."/>
            <person name="Alvarez Arevalo M."/>
            <person name="Sterndorff E.B."/>
            <person name="Faurdal D."/>
            <person name="Vuksanovic O."/>
            <person name="Mourched A.-S."/>
            <person name="Charusanti P."/>
            <person name="Shaw S."/>
            <person name="Blin K."/>
            <person name="Weber T."/>
        </authorList>
    </citation>
    <scope>NUCLEOTIDE SEQUENCE [LARGE SCALE GENOMIC DNA]</scope>
    <source>
        <strain evidence="3 4">NBC_00396</strain>
    </source>
</reference>
<evidence type="ECO:0000256" key="2">
    <source>
        <dbReference type="SAM" id="Phobius"/>
    </source>
</evidence>
<evidence type="ECO:0000313" key="4">
    <source>
        <dbReference type="Proteomes" id="UP001346877"/>
    </source>
</evidence>
<protein>
    <recommendedName>
        <fullName evidence="5">MFS transporter</fullName>
    </recommendedName>
</protein>
<evidence type="ECO:0000256" key="1">
    <source>
        <dbReference type="SAM" id="MobiDB-lite"/>
    </source>
</evidence>
<keyword evidence="4" id="KW-1185">Reference proteome</keyword>
<sequence length="66" mass="6442">MTSGAANDHLGNTPAFLVVCGALAVALTVALSGRRTLRLPSAPPPAETLGPAVTAGGRGFGRDDAG</sequence>
<dbReference type="Proteomes" id="UP001346877">
    <property type="component" value="Chromosome"/>
</dbReference>
<accession>A0ABZ1PLK0</accession>
<keyword evidence="2" id="KW-0472">Membrane</keyword>
<organism evidence="3 4">
    <name type="scientific">Micromonospora zamorensis</name>
    <dbReference type="NCBI Taxonomy" id="709883"/>
    <lineage>
        <taxon>Bacteria</taxon>
        <taxon>Bacillati</taxon>
        <taxon>Actinomycetota</taxon>
        <taxon>Actinomycetes</taxon>
        <taxon>Micromonosporales</taxon>
        <taxon>Micromonosporaceae</taxon>
        <taxon>Micromonospora</taxon>
    </lineage>
</organism>
<feature type="region of interest" description="Disordered" evidence="1">
    <location>
        <begin position="36"/>
        <end position="66"/>
    </location>
</feature>
<keyword evidence="2" id="KW-0812">Transmembrane</keyword>
<dbReference type="EMBL" id="CP107941">
    <property type="protein sequence ID" value="WUI85011.1"/>
    <property type="molecule type" value="Genomic_DNA"/>
</dbReference>